<evidence type="ECO:0000313" key="3">
    <source>
        <dbReference type="EnsemblPlants" id="PNT61208"/>
    </source>
</evidence>
<dbReference type="InParanoid" id="A0A2K2CGQ6"/>
<dbReference type="EMBL" id="CM000884">
    <property type="protein sequence ID" value="PNT61208.1"/>
    <property type="molecule type" value="Genomic_DNA"/>
</dbReference>
<proteinExistence type="predicted"/>
<reference evidence="3" key="3">
    <citation type="submission" date="2018-08" db="UniProtKB">
        <authorList>
            <consortium name="EnsemblPlants"/>
        </authorList>
    </citation>
    <scope>IDENTIFICATION</scope>
    <source>
        <strain evidence="3">cv. Bd21</strain>
    </source>
</reference>
<feature type="compositionally biased region" description="Polar residues" evidence="1">
    <location>
        <begin position="1"/>
        <end position="20"/>
    </location>
</feature>
<accession>A0A2K2CGQ6</accession>
<organism evidence="2">
    <name type="scientific">Brachypodium distachyon</name>
    <name type="common">Purple false brome</name>
    <name type="synonym">Trachynia distachya</name>
    <dbReference type="NCBI Taxonomy" id="15368"/>
    <lineage>
        <taxon>Eukaryota</taxon>
        <taxon>Viridiplantae</taxon>
        <taxon>Streptophyta</taxon>
        <taxon>Embryophyta</taxon>
        <taxon>Tracheophyta</taxon>
        <taxon>Spermatophyta</taxon>
        <taxon>Magnoliopsida</taxon>
        <taxon>Liliopsida</taxon>
        <taxon>Poales</taxon>
        <taxon>Poaceae</taxon>
        <taxon>BOP clade</taxon>
        <taxon>Pooideae</taxon>
        <taxon>Stipodae</taxon>
        <taxon>Brachypodieae</taxon>
        <taxon>Brachypodium</taxon>
    </lineage>
</organism>
<sequence>MKATEKQSFVQETEKQSFVQETEKKNRGAAACKARDTSLCRIMCHVSLFSKDHVLPGLTEASTINLKFQNVTHMSYIVTGNARIRSIGYLDGGEILFVCRFPKFSPLE</sequence>
<reference evidence="2 3" key="1">
    <citation type="journal article" date="2010" name="Nature">
        <title>Genome sequencing and analysis of the model grass Brachypodium distachyon.</title>
        <authorList>
            <consortium name="International Brachypodium Initiative"/>
        </authorList>
    </citation>
    <scope>NUCLEOTIDE SEQUENCE [LARGE SCALE GENOMIC DNA]</scope>
    <source>
        <strain evidence="2 3">Bd21</strain>
    </source>
</reference>
<dbReference type="AlphaFoldDB" id="A0A2K2CGQ6"/>
<feature type="region of interest" description="Disordered" evidence="1">
    <location>
        <begin position="1"/>
        <end position="21"/>
    </location>
</feature>
<protein>
    <submittedName>
        <fullName evidence="2 3">Uncharacterized protein</fullName>
    </submittedName>
</protein>
<keyword evidence="4" id="KW-1185">Reference proteome</keyword>
<dbReference type="EnsemblPlants" id="PNT61208">
    <property type="protein sequence ID" value="PNT61208"/>
    <property type="gene ID" value="BRADI_5g12055v3"/>
</dbReference>
<evidence type="ECO:0000256" key="1">
    <source>
        <dbReference type="SAM" id="MobiDB-lite"/>
    </source>
</evidence>
<name>A0A2K2CGQ6_BRADI</name>
<dbReference type="Gramene" id="PNT61208">
    <property type="protein sequence ID" value="PNT61208"/>
    <property type="gene ID" value="BRADI_5g12055v3"/>
</dbReference>
<evidence type="ECO:0000313" key="2">
    <source>
        <dbReference type="EMBL" id="PNT61208.1"/>
    </source>
</evidence>
<reference evidence="2" key="2">
    <citation type="submission" date="2017-06" db="EMBL/GenBank/DDBJ databases">
        <title>WGS assembly of Brachypodium distachyon.</title>
        <authorList>
            <consortium name="The International Brachypodium Initiative"/>
            <person name="Lucas S."/>
            <person name="Harmon-Smith M."/>
            <person name="Lail K."/>
            <person name="Tice H."/>
            <person name="Grimwood J."/>
            <person name="Bruce D."/>
            <person name="Barry K."/>
            <person name="Shu S."/>
            <person name="Lindquist E."/>
            <person name="Wang M."/>
            <person name="Pitluck S."/>
            <person name="Vogel J.P."/>
            <person name="Garvin D.F."/>
            <person name="Mockler T.C."/>
            <person name="Schmutz J."/>
            <person name="Rokhsar D."/>
            <person name="Bevan M.W."/>
        </authorList>
    </citation>
    <scope>NUCLEOTIDE SEQUENCE</scope>
    <source>
        <strain evidence="2">Bd21</strain>
    </source>
</reference>
<dbReference type="Proteomes" id="UP000008810">
    <property type="component" value="Chromosome 5"/>
</dbReference>
<evidence type="ECO:0000313" key="4">
    <source>
        <dbReference type="Proteomes" id="UP000008810"/>
    </source>
</evidence>
<gene>
    <name evidence="2" type="ORF">BRADI_5g12055v3</name>
</gene>